<dbReference type="InterPro" id="IPR036866">
    <property type="entry name" value="RibonucZ/Hydroxyglut_hydro"/>
</dbReference>
<gene>
    <name evidence="1" type="ORF">SAMN05421684_7220</name>
</gene>
<dbReference type="RefSeq" id="WP_090802084.1">
    <property type="nucleotide sequence ID" value="NZ_BOND01000005.1"/>
</dbReference>
<dbReference type="Proteomes" id="UP000199632">
    <property type="component" value="Unassembled WGS sequence"/>
</dbReference>
<sequence>MEDVPAAVRSLITAAVADELATTYDDQVVFPRHVVIDLHEDPDRRFPEWPTPVLVIAVENQGVCSWGVPLDDPALPVVVGDSGGTIVYTPDVASYLAARRWDRRCVHRGPLLQAQAAELDDDSLARLRADFDEQPATHGWPGHTQFRFERDGVMILLWSDAGQCDWWLSGPADALSVAVGRLLSLSDLSTSLWSNDAAGEALLVGLRKSLEDPANQGDQP</sequence>
<evidence type="ECO:0000313" key="2">
    <source>
        <dbReference type="Proteomes" id="UP000199632"/>
    </source>
</evidence>
<protein>
    <submittedName>
        <fullName evidence="1">Uncharacterized protein</fullName>
    </submittedName>
</protein>
<reference evidence="2" key="1">
    <citation type="submission" date="2016-10" db="EMBL/GenBank/DDBJ databases">
        <authorList>
            <person name="Varghese N."/>
            <person name="Submissions S."/>
        </authorList>
    </citation>
    <scope>NUCLEOTIDE SEQUENCE [LARGE SCALE GENOMIC DNA]</scope>
    <source>
        <strain evidence="2">DSM 44718</strain>
    </source>
</reference>
<dbReference type="SUPFAM" id="SSF56281">
    <property type="entry name" value="Metallo-hydrolase/oxidoreductase"/>
    <property type="match status" value="1"/>
</dbReference>
<name>A0A1H3UG74_9ACTN</name>
<dbReference type="EMBL" id="FNQB01000004">
    <property type="protein sequence ID" value="SDZ61296.1"/>
    <property type="molecule type" value="Genomic_DNA"/>
</dbReference>
<accession>A0A1H3UG74</accession>
<dbReference type="OrthoDB" id="3698952at2"/>
<dbReference type="STRING" id="137265.SAMN05421684_7220"/>
<keyword evidence="2" id="KW-1185">Reference proteome</keyword>
<proteinExistence type="predicted"/>
<evidence type="ECO:0000313" key="1">
    <source>
        <dbReference type="EMBL" id="SDZ61296.1"/>
    </source>
</evidence>
<organism evidence="1 2">
    <name type="scientific">Asanoa ishikariensis</name>
    <dbReference type="NCBI Taxonomy" id="137265"/>
    <lineage>
        <taxon>Bacteria</taxon>
        <taxon>Bacillati</taxon>
        <taxon>Actinomycetota</taxon>
        <taxon>Actinomycetes</taxon>
        <taxon>Micromonosporales</taxon>
        <taxon>Micromonosporaceae</taxon>
        <taxon>Asanoa</taxon>
    </lineage>
</organism>
<dbReference type="AlphaFoldDB" id="A0A1H3UG74"/>